<feature type="compositionally biased region" description="Polar residues" evidence="7">
    <location>
        <begin position="137"/>
        <end position="152"/>
    </location>
</feature>
<dbReference type="EMBL" id="VEPZ02001167">
    <property type="protein sequence ID" value="KAE8689890.1"/>
    <property type="molecule type" value="Genomic_DNA"/>
</dbReference>
<keyword evidence="3 9" id="KW-0223">Dioxygenase</keyword>
<evidence type="ECO:0000256" key="3">
    <source>
        <dbReference type="ARBA" id="ARBA00022964"/>
    </source>
</evidence>
<evidence type="ECO:0000256" key="4">
    <source>
        <dbReference type="ARBA" id="ARBA00023002"/>
    </source>
</evidence>
<evidence type="ECO:0000256" key="1">
    <source>
        <dbReference type="ARBA" id="ARBA00007879"/>
    </source>
</evidence>
<sequence>MYHGRERTPRGGRPSSRAGYSNHSHSPAGDSGEKSNYTRDDGMLESRGRHFCNKSRSGSSYTKSNDTPKTRGTPNEALKDDFQSLSLHSGSIGSSPVVDRDQIELSSVEETESCAAILHHDLSNKVNISDSVDKSETSGPSQERSPQNSSVIDDSCQVKCQPVVEPFDICLPKIGTPVMLKPSLLVKIVRACRALGLGSGGFYQPGYRDGAKLHLRMMCLGKTGIQRQLVEKAIKDSHSLVQQKTKASHAEDIIPWMSPNICIVNFYSASGRLGLHQDKDESPGSLRKGLPVVSFPLEMQQNFIW</sequence>
<name>A0A6A2ZED6_HIBSY</name>
<dbReference type="GO" id="GO:0035516">
    <property type="term" value="F:broad specificity oxidative DNA demethylase activity"/>
    <property type="evidence" value="ECO:0007669"/>
    <property type="project" value="TreeGrafter"/>
</dbReference>
<reference evidence="9" key="1">
    <citation type="submission" date="2019-09" db="EMBL/GenBank/DDBJ databases">
        <title>Draft genome information of white flower Hibiscus syriacus.</title>
        <authorList>
            <person name="Kim Y.-M."/>
        </authorList>
    </citation>
    <scope>NUCLEOTIDE SEQUENCE [LARGE SCALE GENOMIC DNA]</scope>
    <source>
        <strain evidence="9">YM2019G1</strain>
    </source>
</reference>
<dbReference type="InterPro" id="IPR037151">
    <property type="entry name" value="AlkB-like_sf"/>
</dbReference>
<dbReference type="GO" id="GO:0035515">
    <property type="term" value="F:oxidative RNA demethylase activity"/>
    <property type="evidence" value="ECO:0007669"/>
    <property type="project" value="TreeGrafter"/>
</dbReference>
<feature type="compositionally biased region" description="Basic and acidic residues" evidence="7">
    <location>
        <begin position="31"/>
        <end position="48"/>
    </location>
</feature>
<evidence type="ECO:0000313" key="9">
    <source>
        <dbReference type="EMBL" id="KAE8689890.1"/>
    </source>
</evidence>
<dbReference type="PANTHER" id="PTHR16557">
    <property type="entry name" value="ALKYLATED DNA REPAIR PROTEIN ALKB-RELATED"/>
    <property type="match status" value="1"/>
</dbReference>
<dbReference type="Pfam" id="PF13532">
    <property type="entry name" value="2OG-FeII_Oxy_2"/>
    <property type="match status" value="1"/>
</dbReference>
<dbReference type="SUPFAM" id="SSF51197">
    <property type="entry name" value="Clavaminate synthase-like"/>
    <property type="match status" value="1"/>
</dbReference>
<feature type="region of interest" description="Disordered" evidence="7">
    <location>
        <begin position="1"/>
        <end position="77"/>
    </location>
</feature>
<evidence type="ECO:0000256" key="7">
    <source>
        <dbReference type="SAM" id="MobiDB-lite"/>
    </source>
</evidence>
<protein>
    <submittedName>
        <fullName evidence="9">2-oxoglutarate-dependent dioxygenase family protein, putative isoform 2</fullName>
    </submittedName>
</protein>
<organism evidence="9 10">
    <name type="scientific">Hibiscus syriacus</name>
    <name type="common">Rose of Sharon</name>
    <dbReference type="NCBI Taxonomy" id="106335"/>
    <lineage>
        <taxon>Eukaryota</taxon>
        <taxon>Viridiplantae</taxon>
        <taxon>Streptophyta</taxon>
        <taxon>Embryophyta</taxon>
        <taxon>Tracheophyta</taxon>
        <taxon>Spermatophyta</taxon>
        <taxon>Magnoliopsida</taxon>
        <taxon>eudicotyledons</taxon>
        <taxon>Gunneridae</taxon>
        <taxon>Pentapetalae</taxon>
        <taxon>rosids</taxon>
        <taxon>malvids</taxon>
        <taxon>Malvales</taxon>
        <taxon>Malvaceae</taxon>
        <taxon>Malvoideae</taxon>
        <taxon>Hibiscus</taxon>
    </lineage>
</organism>
<evidence type="ECO:0000259" key="8">
    <source>
        <dbReference type="Pfam" id="PF13532"/>
    </source>
</evidence>
<dbReference type="GO" id="GO:0008198">
    <property type="term" value="F:ferrous iron binding"/>
    <property type="evidence" value="ECO:0007669"/>
    <property type="project" value="TreeGrafter"/>
</dbReference>
<comment type="caution">
    <text evidence="9">The sequence shown here is derived from an EMBL/GenBank/DDBJ whole genome shotgun (WGS) entry which is preliminary data.</text>
</comment>
<keyword evidence="10" id="KW-1185">Reference proteome</keyword>
<accession>A0A6A2ZED6</accession>
<comment type="similarity">
    <text evidence="1">Belongs to the alkB family.</text>
</comment>
<feature type="binding site" evidence="6">
    <location>
        <position position="276"/>
    </location>
    <ligand>
        <name>Fe cation</name>
        <dbReference type="ChEBI" id="CHEBI:24875"/>
        <note>catalytic</note>
    </ligand>
</feature>
<gene>
    <name evidence="9" type="ORF">F3Y22_tig00110931pilonHSYRG00250</name>
</gene>
<evidence type="ECO:0000256" key="2">
    <source>
        <dbReference type="ARBA" id="ARBA00022723"/>
    </source>
</evidence>
<dbReference type="InterPro" id="IPR004574">
    <property type="entry name" value="Alkb"/>
</dbReference>
<evidence type="ECO:0000313" key="10">
    <source>
        <dbReference type="Proteomes" id="UP000436088"/>
    </source>
</evidence>
<feature type="binding site" evidence="6">
    <location>
        <position position="278"/>
    </location>
    <ligand>
        <name>Fe cation</name>
        <dbReference type="ChEBI" id="CHEBI:24875"/>
        <note>catalytic</note>
    </ligand>
</feature>
<proteinExistence type="inferred from homology"/>
<dbReference type="GO" id="GO:0035513">
    <property type="term" value="P:oxidative RNA demethylation"/>
    <property type="evidence" value="ECO:0007669"/>
    <property type="project" value="TreeGrafter"/>
</dbReference>
<keyword evidence="5 6" id="KW-0408">Iron</keyword>
<dbReference type="Gene3D" id="2.60.120.590">
    <property type="entry name" value="Alpha-ketoglutarate-dependent dioxygenase AlkB-like"/>
    <property type="match status" value="1"/>
</dbReference>
<dbReference type="InterPro" id="IPR027450">
    <property type="entry name" value="AlkB-like"/>
</dbReference>
<dbReference type="Proteomes" id="UP000436088">
    <property type="component" value="Unassembled WGS sequence"/>
</dbReference>
<evidence type="ECO:0000256" key="6">
    <source>
        <dbReference type="PIRSR" id="PIRSR604574-2"/>
    </source>
</evidence>
<evidence type="ECO:0000256" key="5">
    <source>
        <dbReference type="ARBA" id="ARBA00023004"/>
    </source>
</evidence>
<feature type="domain" description="Alpha-ketoglutarate-dependent dioxygenase AlkB-like" evidence="8">
    <location>
        <begin position="180"/>
        <end position="297"/>
    </location>
</feature>
<dbReference type="AlphaFoldDB" id="A0A6A2ZED6"/>
<comment type="cofactor">
    <cofactor evidence="6">
        <name>Fe(2+)</name>
        <dbReference type="ChEBI" id="CHEBI:29033"/>
    </cofactor>
    <text evidence="6">Binds 1 Fe(2+) ion per subunit.</text>
</comment>
<dbReference type="PANTHER" id="PTHR16557:SF2">
    <property type="entry name" value="NUCLEIC ACID DIOXYGENASE ALKBH1"/>
    <property type="match status" value="1"/>
</dbReference>
<feature type="region of interest" description="Disordered" evidence="7">
    <location>
        <begin position="128"/>
        <end position="153"/>
    </location>
</feature>
<keyword evidence="4" id="KW-0560">Oxidoreductase</keyword>
<keyword evidence="2 6" id="KW-0479">Metal-binding</keyword>
<dbReference type="GO" id="GO:0005737">
    <property type="term" value="C:cytoplasm"/>
    <property type="evidence" value="ECO:0007669"/>
    <property type="project" value="TreeGrafter"/>
</dbReference>
<feature type="compositionally biased region" description="Polar residues" evidence="7">
    <location>
        <begin position="54"/>
        <end position="73"/>
    </location>
</feature>